<dbReference type="EMBL" id="KB468113">
    <property type="protein sequence ID" value="PCH41717.1"/>
    <property type="molecule type" value="Genomic_DNA"/>
</dbReference>
<evidence type="ECO:0000313" key="2">
    <source>
        <dbReference type="Proteomes" id="UP000218811"/>
    </source>
</evidence>
<proteinExistence type="predicted"/>
<protein>
    <submittedName>
        <fullName evidence="1">Uncharacterized protein</fullName>
    </submittedName>
</protein>
<dbReference type="Proteomes" id="UP000218811">
    <property type="component" value="Unassembled WGS sequence"/>
</dbReference>
<dbReference type="AlphaFoldDB" id="A0A2H3JZW8"/>
<accession>A0A2H3JZW8</accession>
<organism evidence="1 2">
    <name type="scientific">Wolfiporia cocos (strain MD-104)</name>
    <name type="common">Brown rot fungus</name>
    <dbReference type="NCBI Taxonomy" id="742152"/>
    <lineage>
        <taxon>Eukaryota</taxon>
        <taxon>Fungi</taxon>
        <taxon>Dikarya</taxon>
        <taxon>Basidiomycota</taxon>
        <taxon>Agaricomycotina</taxon>
        <taxon>Agaricomycetes</taxon>
        <taxon>Polyporales</taxon>
        <taxon>Phaeolaceae</taxon>
        <taxon>Wolfiporia</taxon>
    </lineage>
</organism>
<evidence type="ECO:0000313" key="1">
    <source>
        <dbReference type="EMBL" id="PCH41717.1"/>
    </source>
</evidence>
<keyword evidence="2" id="KW-1185">Reference proteome</keyword>
<gene>
    <name evidence="1" type="ORF">WOLCODRAFT_163329</name>
</gene>
<reference evidence="1 2" key="1">
    <citation type="journal article" date="2012" name="Science">
        <title>The Paleozoic origin of enzymatic lignin decomposition reconstructed from 31 fungal genomes.</title>
        <authorList>
            <person name="Floudas D."/>
            <person name="Binder M."/>
            <person name="Riley R."/>
            <person name="Barry K."/>
            <person name="Blanchette R.A."/>
            <person name="Henrissat B."/>
            <person name="Martinez A.T."/>
            <person name="Otillar R."/>
            <person name="Spatafora J.W."/>
            <person name="Yadav J.S."/>
            <person name="Aerts A."/>
            <person name="Benoit I."/>
            <person name="Boyd A."/>
            <person name="Carlson A."/>
            <person name="Copeland A."/>
            <person name="Coutinho P.M."/>
            <person name="de Vries R.P."/>
            <person name="Ferreira P."/>
            <person name="Findley K."/>
            <person name="Foster B."/>
            <person name="Gaskell J."/>
            <person name="Glotzer D."/>
            <person name="Gorecki P."/>
            <person name="Heitman J."/>
            <person name="Hesse C."/>
            <person name="Hori C."/>
            <person name="Igarashi K."/>
            <person name="Jurgens J.A."/>
            <person name="Kallen N."/>
            <person name="Kersten P."/>
            <person name="Kohler A."/>
            <person name="Kuees U."/>
            <person name="Kumar T.K.A."/>
            <person name="Kuo A."/>
            <person name="LaButti K."/>
            <person name="Larrondo L.F."/>
            <person name="Lindquist E."/>
            <person name="Ling A."/>
            <person name="Lombard V."/>
            <person name="Lucas S."/>
            <person name="Lundell T."/>
            <person name="Martin R."/>
            <person name="McLaughlin D.J."/>
            <person name="Morgenstern I."/>
            <person name="Morin E."/>
            <person name="Murat C."/>
            <person name="Nagy L.G."/>
            <person name="Nolan M."/>
            <person name="Ohm R.A."/>
            <person name="Patyshakuliyeva A."/>
            <person name="Rokas A."/>
            <person name="Ruiz-Duenas F.J."/>
            <person name="Sabat G."/>
            <person name="Salamov A."/>
            <person name="Samejima M."/>
            <person name="Schmutz J."/>
            <person name="Slot J.C."/>
            <person name="St John F."/>
            <person name="Stenlid J."/>
            <person name="Sun H."/>
            <person name="Sun S."/>
            <person name="Syed K."/>
            <person name="Tsang A."/>
            <person name="Wiebenga A."/>
            <person name="Young D."/>
            <person name="Pisabarro A."/>
            <person name="Eastwood D.C."/>
            <person name="Martin F."/>
            <person name="Cullen D."/>
            <person name="Grigoriev I.V."/>
            <person name="Hibbett D.S."/>
        </authorList>
    </citation>
    <scope>NUCLEOTIDE SEQUENCE [LARGE SCALE GENOMIC DNA]</scope>
    <source>
        <strain evidence="1 2">MD-104</strain>
    </source>
</reference>
<sequence length="123" mass="13757">MGRSLFVAQTVILEEASKRPDAQFDDAIGMLRETVVEEIASSQDTGLSAFAEYHNTQAKLRVEIATVRADTGGDIPYLNKLSYFDVVCRKMLCPHVPVHWLTCSVRKDMVLPLPMPTCSLDER</sequence>
<name>A0A2H3JZW8_WOLCO</name>